<proteinExistence type="predicted"/>
<organism evidence="2 3">
    <name type="scientific">Candidatus Ornithospirochaeta stercoravium</name>
    <dbReference type="NCBI Taxonomy" id="2840897"/>
    <lineage>
        <taxon>Bacteria</taxon>
        <taxon>Pseudomonadati</taxon>
        <taxon>Spirochaetota</taxon>
        <taxon>Spirochaetia</taxon>
        <taxon>Spirochaetales</taxon>
        <taxon>Spirochaetaceae</taxon>
        <taxon>Spirochaetaceae incertae sedis</taxon>
        <taxon>Candidatus Ornithospirochaeta</taxon>
    </lineage>
</organism>
<keyword evidence="1" id="KW-0732">Signal</keyword>
<feature type="signal peptide" evidence="1">
    <location>
        <begin position="1"/>
        <end position="20"/>
    </location>
</feature>
<dbReference type="Proteomes" id="UP000810292">
    <property type="component" value="Unassembled WGS sequence"/>
</dbReference>
<sequence length="238" mass="25822">MKRVFAVMLVAFMALGAVFAADIPDYIPTVSVSGRAEVTMQPDTASFQISASSVEATTDEARIKTSEMINTAVSILMNSFGITEDNLATSYISASPEYQWIDDEKVLVGQRATQTVDVKTKDLDSIGSIYEELMKIDGITVSDVTLDKKDKSEEYREARMEAVKDAYAKAEAYLEAAGAEVGRILSITDGSSYATPIYRTANLMLASADTAAKEVSTEYYTDDISVSASVSIVYEIVQ</sequence>
<comment type="caution">
    <text evidence="2">The sequence shown here is derived from an EMBL/GenBank/DDBJ whole genome shotgun (WGS) entry which is preliminary data.</text>
</comment>
<dbReference type="Gene3D" id="3.30.110.170">
    <property type="entry name" value="Protein of unknown function (DUF541), domain 1"/>
    <property type="match status" value="1"/>
</dbReference>
<dbReference type="AlphaFoldDB" id="A0A9D9IB35"/>
<dbReference type="EMBL" id="JADIMF010000024">
    <property type="protein sequence ID" value="MBO8468493.1"/>
    <property type="molecule type" value="Genomic_DNA"/>
</dbReference>
<dbReference type="Pfam" id="PF04402">
    <property type="entry name" value="SIMPL"/>
    <property type="match status" value="1"/>
</dbReference>
<evidence type="ECO:0000313" key="2">
    <source>
        <dbReference type="EMBL" id="MBO8468493.1"/>
    </source>
</evidence>
<dbReference type="Gene3D" id="3.30.70.2970">
    <property type="entry name" value="Protein of unknown function (DUF541), domain 2"/>
    <property type="match status" value="1"/>
</dbReference>
<reference evidence="2" key="1">
    <citation type="submission" date="2020-10" db="EMBL/GenBank/DDBJ databases">
        <authorList>
            <person name="Gilroy R."/>
        </authorList>
    </citation>
    <scope>NUCLEOTIDE SEQUENCE</scope>
    <source>
        <strain evidence="2">14700</strain>
    </source>
</reference>
<protein>
    <submittedName>
        <fullName evidence="2">SIMPL domain-containing protein</fullName>
    </submittedName>
</protein>
<dbReference type="InterPro" id="IPR007497">
    <property type="entry name" value="SIMPL/DUF541"/>
</dbReference>
<reference evidence="2" key="2">
    <citation type="journal article" date="2021" name="PeerJ">
        <title>Extensive microbial diversity within the chicken gut microbiome revealed by metagenomics and culture.</title>
        <authorList>
            <person name="Gilroy R."/>
            <person name="Ravi A."/>
            <person name="Getino M."/>
            <person name="Pursley I."/>
            <person name="Horton D.L."/>
            <person name="Alikhan N.F."/>
            <person name="Baker D."/>
            <person name="Gharbi K."/>
            <person name="Hall N."/>
            <person name="Watson M."/>
            <person name="Adriaenssens E.M."/>
            <person name="Foster-Nyarko E."/>
            <person name="Jarju S."/>
            <person name="Secka A."/>
            <person name="Antonio M."/>
            <person name="Oren A."/>
            <person name="Chaudhuri R.R."/>
            <person name="La Ragione R."/>
            <person name="Hildebrand F."/>
            <person name="Pallen M.J."/>
        </authorList>
    </citation>
    <scope>NUCLEOTIDE SEQUENCE</scope>
    <source>
        <strain evidence="2">14700</strain>
    </source>
</reference>
<evidence type="ECO:0000313" key="3">
    <source>
        <dbReference type="Proteomes" id="UP000810292"/>
    </source>
</evidence>
<feature type="chain" id="PRO_5039391193" evidence="1">
    <location>
        <begin position="21"/>
        <end position="238"/>
    </location>
</feature>
<dbReference type="InterPro" id="IPR052022">
    <property type="entry name" value="26kDa_periplasmic_antigen"/>
</dbReference>
<evidence type="ECO:0000256" key="1">
    <source>
        <dbReference type="SAM" id="SignalP"/>
    </source>
</evidence>
<accession>A0A9D9IB35</accession>
<dbReference type="PANTHER" id="PTHR34387:SF2">
    <property type="entry name" value="SLR1258 PROTEIN"/>
    <property type="match status" value="1"/>
</dbReference>
<gene>
    <name evidence="2" type="ORF">IAA72_01740</name>
</gene>
<dbReference type="PANTHER" id="PTHR34387">
    <property type="entry name" value="SLR1258 PROTEIN"/>
    <property type="match status" value="1"/>
</dbReference>
<name>A0A9D9IB35_9SPIO</name>
<dbReference type="GO" id="GO:0006974">
    <property type="term" value="P:DNA damage response"/>
    <property type="evidence" value="ECO:0007669"/>
    <property type="project" value="TreeGrafter"/>
</dbReference>